<dbReference type="AlphaFoldDB" id="A0A1G2KS33"/>
<reference evidence="1 2" key="1">
    <citation type="journal article" date="2016" name="Nat. Commun.">
        <title>Thousands of microbial genomes shed light on interconnected biogeochemical processes in an aquifer system.</title>
        <authorList>
            <person name="Anantharaman K."/>
            <person name="Brown C.T."/>
            <person name="Hug L.A."/>
            <person name="Sharon I."/>
            <person name="Castelle C.J."/>
            <person name="Probst A.J."/>
            <person name="Thomas B.C."/>
            <person name="Singh A."/>
            <person name="Wilkins M.J."/>
            <person name="Karaoz U."/>
            <person name="Brodie E.L."/>
            <person name="Williams K.H."/>
            <person name="Hubbard S.S."/>
            <person name="Banfield J.F."/>
        </authorList>
    </citation>
    <scope>NUCLEOTIDE SEQUENCE [LARGE SCALE GENOMIC DNA]</scope>
</reference>
<accession>A0A1G2KS33</accession>
<evidence type="ECO:0000313" key="2">
    <source>
        <dbReference type="Proteomes" id="UP000177811"/>
    </source>
</evidence>
<dbReference type="Proteomes" id="UP000177811">
    <property type="component" value="Unassembled WGS sequence"/>
</dbReference>
<gene>
    <name evidence="1" type="ORF">A3C16_04130</name>
</gene>
<evidence type="ECO:0008006" key="3">
    <source>
        <dbReference type="Google" id="ProtNLM"/>
    </source>
</evidence>
<dbReference type="PANTHER" id="PTHR43434:SF1">
    <property type="entry name" value="PHOSPHOGLYCOLATE PHOSPHATASE"/>
    <property type="match status" value="1"/>
</dbReference>
<dbReference type="InterPro" id="IPR050155">
    <property type="entry name" value="HAD-like_hydrolase_sf"/>
</dbReference>
<dbReference type="EMBL" id="MHQL01000041">
    <property type="protein sequence ID" value="OHA02257.1"/>
    <property type="molecule type" value="Genomic_DNA"/>
</dbReference>
<dbReference type="Gene3D" id="1.10.150.240">
    <property type="entry name" value="Putative phosphatase, domain 2"/>
    <property type="match status" value="1"/>
</dbReference>
<dbReference type="Gene3D" id="3.40.50.1000">
    <property type="entry name" value="HAD superfamily/HAD-like"/>
    <property type="match status" value="1"/>
</dbReference>
<proteinExistence type="predicted"/>
<dbReference type="SUPFAM" id="SSF56784">
    <property type="entry name" value="HAD-like"/>
    <property type="match status" value="1"/>
</dbReference>
<comment type="caution">
    <text evidence="1">The sequence shown here is derived from an EMBL/GenBank/DDBJ whole genome shotgun (WGS) entry which is preliminary data.</text>
</comment>
<sequence>MGLMKTTIFFDYDGVIVDSIATTAPILTALAARFGKTTVVTPEKIRTHWGNGWQQFYKTVMELTDEEIPLTIPHYQELVQKQALAPGAFPDIERVLHDLGTTHALHIVSGNFSDIITANMSRLGLLQHFGRVFGNNEVGGLSKHDPEFYLIPARALGVPPAEIILLGDTIDEIHGGKAAAITVISCAWGWTREAKLREAEPDHLAKDPQELLEIVRRLP</sequence>
<dbReference type="PANTHER" id="PTHR43434">
    <property type="entry name" value="PHOSPHOGLYCOLATE PHOSPHATASE"/>
    <property type="match status" value="1"/>
</dbReference>
<protein>
    <recommendedName>
        <fullName evidence="3">HAD family hydrolase</fullName>
    </recommendedName>
</protein>
<dbReference type="GO" id="GO:0008967">
    <property type="term" value="F:phosphoglycolate phosphatase activity"/>
    <property type="evidence" value="ECO:0007669"/>
    <property type="project" value="TreeGrafter"/>
</dbReference>
<dbReference type="InterPro" id="IPR036412">
    <property type="entry name" value="HAD-like_sf"/>
</dbReference>
<dbReference type="Pfam" id="PF13419">
    <property type="entry name" value="HAD_2"/>
    <property type="match status" value="1"/>
</dbReference>
<evidence type="ECO:0000313" key="1">
    <source>
        <dbReference type="EMBL" id="OHA02257.1"/>
    </source>
</evidence>
<dbReference type="InterPro" id="IPR023214">
    <property type="entry name" value="HAD_sf"/>
</dbReference>
<dbReference type="InterPro" id="IPR023198">
    <property type="entry name" value="PGP-like_dom2"/>
</dbReference>
<dbReference type="GO" id="GO:0005829">
    <property type="term" value="C:cytosol"/>
    <property type="evidence" value="ECO:0007669"/>
    <property type="project" value="TreeGrafter"/>
</dbReference>
<dbReference type="GO" id="GO:0006281">
    <property type="term" value="P:DNA repair"/>
    <property type="evidence" value="ECO:0007669"/>
    <property type="project" value="TreeGrafter"/>
</dbReference>
<name>A0A1G2KS33_9BACT</name>
<organism evidence="1 2">
    <name type="scientific">Candidatus Sungbacteria bacterium RIFCSPHIGHO2_02_FULL_51_29</name>
    <dbReference type="NCBI Taxonomy" id="1802273"/>
    <lineage>
        <taxon>Bacteria</taxon>
        <taxon>Candidatus Sungiibacteriota</taxon>
    </lineage>
</organism>
<dbReference type="InterPro" id="IPR041492">
    <property type="entry name" value="HAD_2"/>
</dbReference>
<dbReference type="SFLD" id="SFLDG01129">
    <property type="entry name" value="C1.5:_HAD__Beta-PGM__Phosphata"/>
    <property type="match status" value="1"/>
</dbReference>
<dbReference type="SFLD" id="SFLDS00003">
    <property type="entry name" value="Haloacid_Dehalogenase"/>
    <property type="match status" value="1"/>
</dbReference>